<comment type="caution">
    <text evidence="2">The sequence shown here is derived from an EMBL/GenBank/DDBJ whole genome shotgun (WGS) entry which is preliminary data.</text>
</comment>
<reference evidence="2" key="1">
    <citation type="journal article" date="2022" name="Front. Genet.">
        <title>Chromosome-Scale Assembly of the Dendrobium nobile Genome Provides Insights Into the Molecular Mechanism of the Biosynthesis of the Medicinal Active Ingredient of Dendrobium.</title>
        <authorList>
            <person name="Xu Q."/>
            <person name="Niu S.-C."/>
            <person name="Li K.-L."/>
            <person name="Zheng P.-J."/>
            <person name="Zhang X.-J."/>
            <person name="Jia Y."/>
            <person name="Liu Y."/>
            <person name="Niu Y.-X."/>
            <person name="Yu L.-H."/>
            <person name="Chen D.-F."/>
            <person name="Zhang G.-Q."/>
        </authorList>
    </citation>
    <scope>NUCLEOTIDE SEQUENCE</scope>
    <source>
        <tissue evidence="2">Leaf</tissue>
    </source>
</reference>
<dbReference type="OrthoDB" id="1919845at2759"/>
<proteinExistence type="predicted"/>
<dbReference type="SUPFAM" id="SSF56672">
    <property type="entry name" value="DNA/RNA polymerases"/>
    <property type="match status" value="1"/>
</dbReference>
<evidence type="ECO:0000259" key="1">
    <source>
        <dbReference type="Pfam" id="PF07727"/>
    </source>
</evidence>
<dbReference type="PANTHER" id="PTHR11439:SF524">
    <property type="entry name" value="RNA-DIRECTED DNA POLYMERASE, PROTEIN KINASE RLK-PELLE-DLSV FAMILY"/>
    <property type="match status" value="1"/>
</dbReference>
<dbReference type="InterPro" id="IPR043502">
    <property type="entry name" value="DNA/RNA_pol_sf"/>
</dbReference>
<dbReference type="AlphaFoldDB" id="A0A8T3BIW0"/>
<protein>
    <recommendedName>
        <fullName evidence="1">Reverse transcriptase Ty1/copia-type domain-containing protein</fullName>
    </recommendedName>
</protein>
<dbReference type="Proteomes" id="UP000829196">
    <property type="component" value="Unassembled WGS sequence"/>
</dbReference>
<dbReference type="EMBL" id="JAGYWB010000008">
    <property type="protein sequence ID" value="KAI0514057.1"/>
    <property type="molecule type" value="Genomic_DNA"/>
</dbReference>
<organism evidence="2 3">
    <name type="scientific">Dendrobium nobile</name>
    <name type="common">Orchid</name>
    <dbReference type="NCBI Taxonomy" id="94219"/>
    <lineage>
        <taxon>Eukaryota</taxon>
        <taxon>Viridiplantae</taxon>
        <taxon>Streptophyta</taxon>
        <taxon>Embryophyta</taxon>
        <taxon>Tracheophyta</taxon>
        <taxon>Spermatophyta</taxon>
        <taxon>Magnoliopsida</taxon>
        <taxon>Liliopsida</taxon>
        <taxon>Asparagales</taxon>
        <taxon>Orchidaceae</taxon>
        <taxon>Epidendroideae</taxon>
        <taxon>Malaxideae</taxon>
        <taxon>Dendrobiinae</taxon>
        <taxon>Dendrobium</taxon>
    </lineage>
</organism>
<dbReference type="Pfam" id="PF07727">
    <property type="entry name" value="RVT_2"/>
    <property type="match status" value="1"/>
</dbReference>
<sequence length="248" mass="27970">MKQPKGFEDDRFPDHVCQLKKAIYGLKPAPRQWFQTFSAFLNTLGFVSGKADSSLFILHQNKSRIYIAIYVDDILITGNDAALSDTVISQLNKQFDMKILGPTNSFLGIKICKTKNSYILSQQQYANSILQSAGMSACKPLANPVPTKHPDLVKMNNTELDPTRYRQLTRSLQYLTITRPDISFSVNQLCQHMHNLGQPHFDLLHRLLRYIKGSISLGLPILQGTMELNSYSDADWAGDKDTRRSTSG</sequence>
<evidence type="ECO:0000313" key="2">
    <source>
        <dbReference type="EMBL" id="KAI0514057.1"/>
    </source>
</evidence>
<dbReference type="PANTHER" id="PTHR11439">
    <property type="entry name" value="GAG-POL-RELATED RETROTRANSPOSON"/>
    <property type="match status" value="1"/>
</dbReference>
<name>A0A8T3BIW0_DENNO</name>
<gene>
    <name evidence="2" type="ORF">KFK09_010091</name>
</gene>
<dbReference type="InterPro" id="IPR013103">
    <property type="entry name" value="RVT_2"/>
</dbReference>
<feature type="domain" description="Reverse transcriptase Ty1/copia-type" evidence="1">
    <location>
        <begin position="1"/>
        <end position="145"/>
    </location>
</feature>
<keyword evidence="3" id="KW-1185">Reference proteome</keyword>
<accession>A0A8T3BIW0</accession>
<evidence type="ECO:0000313" key="3">
    <source>
        <dbReference type="Proteomes" id="UP000829196"/>
    </source>
</evidence>